<name>A0AAJ0D9L8_9PEZI</name>
<dbReference type="GO" id="GO:0022857">
    <property type="term" value="F:transmembrane transporter activity"/>
    <property type="evidence" value="ECO:0007669"/>
    <property type="project" value="InterPro"/>
</dbReference>
<comment type="subcellular location">
    <subcellularLocation>
        <location evidence="1">Membrane</location>
        <topology evidence="1">Multi-pass membrane protein</topology>
    </subcellularLocation>
</comment>
<comment type="similarity">
    <text evidence="2 7">Belongs to the major facilitator superfamily. Sugar transporter (TC 2.A.1.1) family.</text>
</comment>
<dbReference type="EMBL" id="JAWDJX010000037">
    <property type="protein sequence ID" value="KAK3049780.1"/>
    <property type="molecule type" value="Genomic_DNA"/>
</dbReference>
<dbReference type="GO" id="GO:0015798">
    <property type="term" value="P:myo-inositol transport"/>
    <property type="evidence" value="ECO:0007669"/>
    <property type="project" value="UniProtKB-ARBA"/>
</dbReference>
<dbReference type="GO" id="GO:0016020">
    <property type="term" value="C:membrane"/>
    <property type="evidence" value="ECO:0007669"/>
    <property type="project" value="UniProtKB-SubCell"/>
</dbReference>
<keyword evidence="4 9" id="KW-0812">Transmembrane</keyword>
<feature type="region of interest" description="Disordered" evidence="8">
    <location>
        <begin position="1"/>
        <end position="26"/>
    </location>
</feature>
<dbReference type="InterPro" id="IPR020846">
    <property type="entry name" value="MFS_dom"/>
</dbReference>
<evidence type="ECO:0000256" key="9">
    <source>
        <dbReference type="SAM" id="Phobius"/>
    </source>
</evidence>
<evidence type="ECO:0000256" key="2">
    <source>
        <dbReference type="ARBA" id="ARBA00010992"/>
    </source>
</evidence>
<evidence type="ECO:0000256" key="7">
    <source>
        <dbReference type="RuleBase" id="RU003346"/>
    </source>
</evidence>
<feature type="transmembrane region" description="Helical" evidence="9">
    <location>
        <begin position="433"/>
        <end position="456"/>
    </location>
</feature>
<feature type="transmembrane region" description="Helical" evidence="9">
    <location>
        <begin position="525"/>
        <end position="545"/>
    </location>
</feature>
<keyword evidence="5 9" id="KW-1133">Transmembrane helix</keyword>
<dbReference type="GO" id="GO:0015791">
    <property type="term" value="P:polyol transmembrane transport"/>
    <property type="evidence" value="ECO:0007669"/>
    <property type="project" value="UniProtKB-ARBA"/>
</dbReference>
<dbReference type="PROSITE" id="PS50850">
    <property type="entry name" value="MFS"/>
    <property type="match status" value="1"/>
</dbReference>
<proteinExistence type="inferred from homology"/>
<keyword evidence="12" id="KW-1185">Reference proteome</keyword>
<feature type="domain" description="Major facilitator superfamily (MFS) profile" evidence="10">
    <location>
        <begin position="128"/>
        <end position="580"/>
    </location>
</feature>
<evidence type="ECO:0000256" key="1">
    <source>
        <dbReference type="ARBA" id="ARBA00004141"/>
    </source>
</evidence>
<feature type="transmembrane region" description="Helical" evidence="9">
    <location>
        <begin position="254"/>
        <end position="276"/>
    </location>
</feature>
<evidence type="ECO:0000256" key="5">
    <source>
        <dbReference type="ARBA" id="ARBA00022989"/>
    </source>
</evidence>
<evidence type="ECO:0000256" key="4">
    <source>
        <dbReference type="ARBA" id="ARBA00022692"/>
    </source>
</evidence>
<sequence length="646" mass="72559">MAKLSPTGHGAFAEDSHSDKSSPYALSAAEKNDTTAIQHDNITAQRNASTTTRKANVAALLRNPLAGMTENETIADVDEFIMSKGLQDYRDFRHDGFESVDSVPEDEKAILREETTKRWSQPFALYSLVALCAGSAIVQGMDQTAVNGAQVFYFEEFGITNERQQGLLNGAPYLCSALIGCWMNAPLNKLLGRRGTIFVSCFISFVTGFWMAAADSWYNLLIARFALGVAVGAKSSTTPVYAAECAPKSIRGALTMMWQMWTAFGIMLGFVVSVAFENVTFLGRTSPWRWMLASTSIPPFFVMIQVYLCPESPRWSACLRTYDHSIESHQLTLNRYMEKGKYVKAFQAMKKLRKHEIQAARDMYYAYKLLGVEASQREGKSLWKEFFLVQRNRRAAQSSFFVMLMHQFCGVEVNVIAYYSTQIFMNAGFERSNALLVSLGTGIVNFLFAVPAVYTIDTFGRRNLLLVTFPLVSFFLLFGGLSFLIPNDATEHSLLVLLLLYICPGMGPVPFTYSAEAFPLYFRDIGMSFATATTWGFNFILSLTWPPLERGFTSTGAFSWYAAWNIFGWVFAYFLLPETKNLTLEELDVVFNVGNREHFKYYAERAPWYFDKYVTGKDVPPMEPLCQIYDEGGQVGDGKEGAKEIA</sequence>
<dbReference type="Proteomes" id="UP001271007">
    <property type="component" value="Unassembled WGS sequence"/>
</dbReference>
<feature type="transmembrane region" description="Helical" evidence="9">
    <location>
        <begin position="400"/>
        <end position="421"/>
    </location>
</feature>
<evidence type="ECO:0000256" key="3">
    <source>
        <dbReference type="ARBA" id="ARBA00022448"/>
    </source>
</evidence>
<accession>A0AAJ0D9L8</accession>
<reference evidence="11" key="1">
    <citation type="submission" date="2023-04" db="EMBL/GenBank/DDBJ databases">
        <title>Black Yeasts Isolated from many extreme environments.</title>
        <authorList>
            <person name="Coleine C."/>
            <person name="Stajich J.E."/>
            <person name="Selbmann L."/>
        </authorList>
    </citation>
    <scope>NUCLEOTIDE SEQUENCE</scope>
    <source>
        <strain evidence="11">CCFEE 5312</strain>
    </source>
</reference>
<protein>
    <recommendedName>
        <fullName evidence="10">Major facilitator superfamily (MFS) profile domain-containing protein</fullName>
    </recommendedName>
</protein>
<organism evidence="11 12">
    <name type="scientific">Extremus antarcticus</name>
    <dbReference type="NCBI Taxonomy" id="702011"/>
    <lineage>
        <taxon>Eukaryota</taxon>
        <taxon>Fungi</taxon>
        <taxon>Dikarya</taxon>
        <taxon>Ascomycota</taxon>
        <taxon>Pezizomycotina</taxon>
        <taxon>Dothideomycetes</taxon>
        <taxon>Dothideomycetidae</taxon>
        <taxon>Mycosphaerellales</taxon>
        <taxon>Extremaceae</taxon>
        <taxon>Extremus</taxon>
    </lineage>
</organism>
<dbReference type="SUPFAM" id="SSF103473">
    <property type="entry name" value="MFS general substrate transporter"/>
    <property type="match status" value="1"/>
</dbReference>
<dbReference type="InterPro" id="IPR003663">
    <property type="entry name" value="Sugar/inositol_transpt"/>
</dbReference>
<feature type="transmembrane region" description="Helical" evidence="9">
    <location>
        <begin position="557"/>
        <end position="576"/>
    </location>
</feature>
<dbReference type="PANTHER" id="PTHR48020">
    <property type="entry name" value="PROTON MYO-INOSITOL COTRANSPORTER"/>
    <property type="match status" value="1"/>
</dbReference>
<keyword evidence="6 9" id="KW-0472">Membrane</keyword>
<evidence type="ECO:0000259" key="10">
    <source>
        <dbReference type="PROSITE" id="PS50850"/>
    </source>
</evidence>
<evidence type="ECO:0000313" key="12">
    <source>
        <dbReference type="Proteomes" id="UP001271007"/>
    </source>
</evidence>
<dbReference type="Gene3D" id="1.20.1250.20">
    <property type="entry name" value="MFS general substrate transporter like domains"/>
    <property type="match status" value="1"/>
</dbReference>
<dbReference type="PANTHER" id="PTHR48020:SF26">
    <property type="entry name" value="MYO-INOSITOL TRANSPORTER, PUTATIVE (AFU_ORTHOLOGUE AFUA_4G01560)-RELATED"/>
    <property type="match status" value="1"/>
</dbReference>
<comment type="caution">
    <text evidence="11">The sequence shown here is derived from an EMBL/GenBank/DDBJ whole genome shotgun (WGS) entry which is preliminary data.</text>
</comment>
<dbReference type="InterPro" id="IPR005828">
    <property type="entry name" value="MFS_sugar_transport-like"/>
</dbReference>
<evidence type="ECO:0000256" key="8">
    <source>
        <dbReference type="SAM" id="MobiDB-lite"/>
    </source>
</evidence>
<dbReference type="Pfam" id="PF00083">
    <property type="entry name" value="Sugar_tr"/>
    <property type="match status" value="1"/>
</dbReference>
<gene>
    <name evidence="11" type="ORF">LTR09_008956</name>
</gene>
<dbReference type="NCBIfam" id="TIGR00879">
    <property type="entry name" value="SP"/>
    <property type="match status" value="1"/>
</dbReference>
<keyword evidence="3 7" id="KW-0813">Transport</keyword>
<evidence type="ECO:0000313" key="11">
    <source>
        <dbReference type="EMBL" id="KAK3049780.1"/>
    </source>
</evidence>
<feature type="transmembrane region" description="Helical" evidence="9">
    <location>
        <begin position="197"/>
        <end position="214"/>
    </location>
</feature>
<evidence type="ECO:0000256" key="6">
    <source>
        <dbReference type="ARBA" id="ARBA00023136"/>
    </source>
</evidence>
<dbReference type="InterPro" id="IPR050814">
    <property type="entry name" value="Myo-inositol_Transporter"/>
</dbReference>
<dbReference type="InterPro" id="IPR036259">
    <property type="entry name" value="MFS_trans_sf"/>
</dbReference>
<dbReference type="AlphaFoldDB" id="A0AAJ0D9L8"/>
<feature type="transmembrane region" description="Helical" evidence="9">
    <location>
        <begin position="463"/>
        <end position="486"/>
    </location>
</feature>
<feature type="transmembrane region" description="Helical" evidence="9">
    <location>
        <begin position="492"/>
        <end position="513"/>
    </location>
</feature>